<evidence type="ECO:0000256" key="11">
    <source>
        <dbReference type="ARBA" id="ARBA00022741"/>
    </source>
</evidence>
<comment type="similarity">
    <text evidence="3">Belongs to the protein kinase superfamily. Ser/Thr protein kinase family.</text>
</comment>
<keyword evidence="7" id="KW-0808">Transferase</keyword>
<dbReference type="Proteomes" id="UP001605036">
    <property type="component" value="Unassembled WGS sequence"/>
</dbReference>
<keyword evidence="9" id="KW-0732">Signal</keyword>
<dbReference type="PROSITE" id="PS00107">
    <property type="entry name" value="PROTEIN_KINASE_ATP"/>
    <property type="match status" value="1"/>
</dbReference>
<keyword evidence="17" id="KW-0325">Glycoprotein</keyword>
<dbReference type="SUPFAM" id="SSF56112">
    <property type="entry name" value="Protein kinase-like (PK-like)"/>
    <property type="match status" value="1"/>
</dbReference>
<evidence type="ECO:0000256" key="4">
    <source>
        <dbReference type="ARBA" id="ARBA00009592"/>
    </source>
</evidence>
<dbReference type="InterPro" id="IPR011009">
    <property type="entry name" value="Kinase-like_dom_sf"/>
</dbReference>
<evidence type="ECO:0000313" key="21">
    <source>
        <dbReference type="EMBL" id="KAL2653878.1"/>
    </source>
</evidence>
<dbReference type="SMART" id="SM00220">
    <property type="entry name" value="S_TKc"/>
    <property type="match status" value="1"/>
</dbReference>
<dbReference type="InterPro" id="IPR000719">
    <property type="entry name" value="Prot_kinase_dom"/>
</dbReference>
<dbReference type="PANTHER" id="PTHR48056:SF81">
    <property type="entry name" value="RECEPTOR PROTEIN-TYROSINE KINASE CEPR1"/>
    <property type="match status" value="1"/>
</dbReference>
<dbReference type="GO" id="GO:0005524">
    <property type="term" value="F:ATP binding"/>
    <property type="evidence" value="ECO:0007669"/>
    <property type="project" value="UniProtKB-UniRule"/>
</dbReference>
<evidence type="ECO:0000256" key="3">
    <source>
        <dbReference type="ARBA" id="ARBA00008684"/>
    </source>
</evidence>
<evidence type="ECO:0000256" key="17">
    <source>
        <dbReference type="ARBA" id="ARBA00023180"/>
    </source>
</evidence>
<dbReference type="InterPro" id="IPR050647">
    <property type="entry name" value="Plant_LRR-RLKs"/>
</dbReference>
<dbReference type="Pfam" id="PF00069">
    <property type="entry name" value="Pkinase"/>
    <property type="match status" value="1"/>
</dbReference>
<sequence length="1011" mass="110239">MGASSTHRLNVMRVQILAVCFMTLYFTGVEGVETRKDEVQQREKVDAQVSLDVQALLKVKESFLDRSGVLDSWEGNDTTPCSWNGVICGAGDINTSQPAVVSLVLRNSNLSGTISPSIGQLSHLETLHLGNNSLTGEIPFEIANLSALRFLDLSFNSLSGSLPFSLGNLRRLQEAIFDENYLIGEIPSSVQNLSSCVFFSVKGNWGLGGLIPAGLRSIPELNLQNTGLRGPLPSEFYINNLNTFLYLNNLVFPDPPDFSGLPVLRGLYMRNASLAPGPIPESLASVFSLEEIDFSDNSFVGEIPQWIATLPNLTVLRLSNNNISGSFPQQLGQISVLSTLDVSGNNLNGSLPEGLCAGGGLERLNLSRNRLDGPLTRAQLQNCSSLSVLDLGWNYFSGNLPSGLLSGAKNLSFLDLSHNWMDGSISWEELGSAESLMLLDLSNNEFSGNRLEGSLEPGLGNSLLHIQTLNLSRNLLTGEIPSDLGDLETLQILDLSRNRLSGEIPSSFGNLKSLRTLDLSYNDLSGKIGSTLLNLPELENLNLSYNMFSGSLPRSSVSWPSSSFFGNKDLCLTSCSQNSVTSDKGLSPGVLAGIIVGSVIGLGVIVGVFIALCMAVGCCKKRRIFLSRSQVERKNSNSKANPGGKPFLVPEIYKGFSYGDVMTATDNLNEKKVIGRGGYGTVYRGETPNGVIVAVKHVVLQEQQEPSSRRSSFQNYHLRDVEIAGQSRHKNIVNLIGFCQKADETFIVYEFMPNGSLGDALHRRGRRGQFEYSSQRASISTDNMEKLNWRTRLNILIGAASALEYMHNECRPQILHRDVKSNNILLDANFEARLTDFGMAKMVENVGLTIPSMAMATGSAGYLAPECFRNMKITDKSDVYSFGVVILETLTGIHPTESTAVSRMSDAQEDSSLVDLVISTLRQEGVLEAILDTALQEEVIESQVLEKQMTLVLQTGLLCTLEDPQQRPSMREVIEMLEYSKGERGKIRVPDLGDILENLNASPPLSPEHDL</sequence>
<dbReference type="FunFam" id="1.10.510.10:FF:000388">
    <property type="entry name" value="Leucine-rich repeat receptor-like tyrosine-protein kinase PXC3"/>
    <property type="match status" value="1"/>
</dbReference>
<keyword evidence="12" id="KW-0418">Kinase</keyword>
<dbReference type="InterPro" id="IPR008271">
    <property type="entry name" value="Ser/Thr_kinase_AS"/>
</dbReference>
<comment type="similarity">
    <text evidence="4">Belongs to the RLP family.</text>
</comment>
<dbReference type="Pfam" id="PF00560">
    <property type="entry name" value="LRR_1"/>
    <property type="match status" value="1"/>
</dbReference>
<dbReference type="SMART" id="SM00369">
    <property type="entry name" value="LRR_TYP"/>
    <property type="match status" value="8"/>
</dbReference>
<evidence type="ECO:0000256" key="1">
    <source>
        <dbReference type="ARBA" id="ARBA00004162"/>
    </source>
</evidence>
<evidence type="ECO:0000256" key="2">
    <source>
        <dbReference type="ARBA" id="ARBA00004479"/>
    </source>
</evidence>
<keyword evidence="22" id="KW-1185">Reference proteome</keyword>
<evidence type="ECO:0000256" key="10">
    <source>
        <dbReference type="ARBA" id="ARBA00022737"/>
    </source>
</evidence>
<feature type="transmembrane region" description="Helical" evidence="19">
    <location>
        <begin position="590"/>
        <end position="619"/>
    </location>
</feature>
<dbReference type="FunFam" id="3.80.10.10:FF:000627">
    <property type="entry name" value="Probable leucine-rich repeat receptor-like protein kinase At2g33170"/>
    <property type="match status" value="1"/>
</dbReference>
<dbReference type="InterPro" id="IPR032675">
    <property type="entry name" value="LRR_dom_sf"/>
</dbReference>
<dbReference type="Pfam" id="PF13855">
    <property type="entry name" value="LRR_8"/>
    <property type="match status" value="3"/>
</dbReference>
<protein>
    <recommendedName>
        <fullName evidence="20">Protein kinase domain-containing protein</fullName>
    </recommendedName>
</protein>
<evidence type="ECO:0000259" key="20">
    <source>
        <dbReference type="PROSITE" id="PS50011"/>
    </source>
</evidence>
<dbReference type="Pfam" id="PF08263">
    <property type="entry name" value="LRRNT_2"/>
    <property type="match status" value="1"/>
</dbReference>
<name>A0ABD1ZQY3_9MARC</name>
<keyword evidence="8 19" id="KW-0812">Transmembrane</keyword>
<evidence type="ECO:0000256" key="5">
    <source>
        <dbReference type="ARBA" id="ARBA00022475"/>
    </source>
</evidence>
<evidence type="ECO:0000256" key="9">
    <source>
        <dbReference type="ARBA" id="ARBA00022729"/>
    </source>
</evidence>
<evidence type="ECO:0000256" key="14">
    <source>
        <dbReference type="ARBA" id="ARBA00022989"/>
    </source>
</evidence>
<gene>
    <name evidence="21" type="ORF">R1flu_022006</name>
</gene>
<keyword evidence="14 19" id="KW-1133">Transmembrane helix</keyword>
<comment type="subcellular location">
    <subcellularLocation>
        <location evidence="1">Cell membrane</location>
        <topology evidence="1">Single-pass membrane protein</topology>
    </subcellularLocation>
    <subcellularLocation>
        <location evidence="2">Membrane</location>
        <topology evidence="2">Single-pass type I membrane protein</topology>
    </subcellularLocation>
</comment>
<dbReference type="FunFam" id="3.80.10.10:FF:000095">
    <property type="entry name" value="LRR receptor-like serine/threonine-protein kinase GSO1"/>
    <property type="match status" value="1"/>
</dbReference>
<evidence type="ECO:0000256" key="6">
    <source>
        <dbReference type="ARBA" id="ARBA00022614"/>
    </source>
</evidence>
<reference evidence="21 22" key="1">
    <citation type="submission" date="2024-09" db="EMBL/GenBank/DDBJ databases">
        <title>Chromosome-scale assembly of Riccia fluitans.</title>
        <authorList>
            <person name="Paukszto L."/>
            <person name="Sawicki J."/>
            <person name="Karawczyk K."/>
            <person name="Piernik-Szablinska J."/>
            <person name="Szczecinska M."/>
            <person name="Mazdziarz M."/>
        </authorList>
    </citation>
    <scope>NUCLEOTIDE SEQUENCE [LARGE SCALE GENOMIC DNA]</scope>
    <source>
        <strain evidence="21">Rf_01</strain>
        <tissue evidence="21">Aerial parts of the thallus</tissue>
    </source>
</reference>
<dbReference type="PROSITE" id="PS50011">
    <property type="entry name" value="PROTEIN_KINASE_DOM"/>
    <property type="match status" value="1"/>
</dbReference>
<dbReference type="InterPro" id="IPR013210">
    <property type="entry name" value="LRR_N_plant-typ"/>
</dbReference>
<keyword evidence="6" id="KW-0433">Leucine-rich repeat</keyword>
<dbReference type="PRINTS" id="PR00019">
    <property type="entry name" value="LEURICHRPT"/>
</dbReference>
<dbReference type="SUPFAM" id="SSF52047">
    <property type="entry name" value="RNI-like"/>
    <property type="match status" value="1"/>
</dbReference>
<keyword evidence="15 19" id="KW-0472">Membrane</keyword>
<dbReference type="Gene3D" id="1.10.510.10">
    <property type="entry name" value="Transferase(Phosphotransferase) domain 1"/>
    <property type="match status" value="1"/>
</dbReference>
<evidence type="ECO:0000256" key="16">
    <source>
        <dbReference type="ARBA" id="ARBA00023170"/>
    </source>
</evidence>
<feature type="binding site" evidence="18">
    <location>
        <position position="696"/>
    </location>
    <ligand>
        <name>ATP</name>
        <dbReference type="ChEBI" id="CHEBI:30616"/>
    </ligand>
</feature>
<dbReference type="Gene3D" id="3.80.10.10">
    <property type="entry name" value="Ribonuclease Inhibitor"/>
    <property type="match status" value="4"/>
</dbReference>
<dbReference type="InterPro" id="IPR017441">
    <property type="entry name" value="Protein_kinase_ATP_BS"/>
</dbReference>
<evidence type="ECO:0000256" key="8">
    <source>
        <dbReference type="ARBA" id="ARBA00022692"/>
    </source>
</evidence>
<accession>A0ABD1ZQY3</accession>
<comment type="caution">
    <text evidence="21">The sequence shown here is derived from an EMBL/GenBank/DDBJ whole genome shotgun (WGS) entry which is preliminary data.</text>
</comment>
<organism evidence="21 22">
    <name type="scientific">Riccia fluitans</name>
    <dbReference type="NCBI Taxonomy" id="41844"/>
    <lineage>
        <taxon>Eukaryota</taxon>
        <taxon>Viridiplantae</taxon>
        <taxon>Streptophyta</taxon>
        <taxon>Embryophyta</taxon>
        <taxon>Marchantiophyta</taxon>
        <taxon>Marchantiopsida</taxon>
        <taxon>Marchantiidae</taxon>
        <taxon>Marchantiales</taxon>
        <taxon>Ricciaceae</taxon>
        <taxon>Riccia</taxon>
    </lineage>
</organism>
<keyword evidence="13 18" id="KW-0067">ATP-binding</keyword>
<evidence type="ECO:0000256" key="18">
    <source>
        <dbReference type="PROSITE-ProRule" id="PRU10141"/>
    </source>
</evidence>
<evidence type="ECO:0000256" key="12">
    <source>
        <dbReference type="ARBA" id="ARBA00022777"/>
    </source>
</evidence>
<keyword evidence="16" id="KW-0675">Receptor</keyword>
<keyword evidence="5" id="KW-1003">Cell membrane</keyword>
<evidence type="ECO:0000256" key="19">
    <source>
        <dbReference type="SAM" id="Phobius"/>
    </source>
</evidence>
<dbReference type="EMBL" id="JBHFFA010000001">
    <property type="protein sequence ID" value="KAL2653878.1"/>
    <property type="molecule type" value="Genomic_DNA"/>
</dbReference>
<dbReference type="InterPro" id="IPR001611">
    <property type="entry name" value="Leu-rich_rpt"/>
</dbReference>
<dbReference type="PANTHER" id="PTHR48056">
    <property type="entry name" value="LRR RECEPTOR-LIKE SERINE/THREONINE-PROTEIN KINASE-RELATED"/>
    <property type="match status" value="1"/>
</dbReference>
<evidence type="ECO:0000256" key="15">
    <source>
        <dbReference type="ARBA" id="ARBA00023136"/>
    </source>
</evidence>
<evidence type="ECO:0000256" key="7">
    <source>
        <dbReference type="ARBA" id="ARBA00022679"/>
    </source>
</evidence>
<dbReference type="AlphaFoldDB" id="A0ABD1ZQY3"/>
<feature type="domain" description="Protein kinase" evidence="20">
    <location>
        <begin position="668"/>
        <end position="980"/>
    </location>
</feature>
<keyword evidence="11 18" id="KW-0547">Nucleotide-binding</keyword>
<dbReference type="FunFam" id="3.80.10.10:FF:000111">
    <property type="entry name" value="LRR receptor-like serine/threonine-protein kinase ERECTA"/>
    <property type="match status" value="1"/>
</dbReference>
<dbReference type="GO" id="GO:0016301">
    <property type="term" value="F:kinase activity"/>
    <property type="evidence" value="ECO:0007669"/>
    <property type="project" value="UniProtKB-KW"/>
</dbReference>
<dbReference type="InterPro" id="IPR003591">
    <property type="entry name" value="Leu-rich_rpt_typical-subtyp"/>
</dbReference>
<evidence type="ECO:0000313" key="22">
    <source>
        <dbReference type="Proteomes" id="UP001605036"/>
    </source>
</evidence>
<keyword evidence="10" id="KW-0677">Repeat</keyword>
<evidence type="ECO:0000256" key="13">
    <source>
        <dbReference type="ARBA" id="ARBA00022840"/>
    </source>
</evidence>
<dbReference type="PROSITE" id="PS00108">
    <property type="entry name" value="PROTEIN_KINASE_ST"/>
    <property type="match status" value="1"/>
</dbReference>
<dbReference type="CDD" id="cd14066">
    <property type="entry name" value="STKc_IRAK"/>
    <property type="match status" value="1"/>
</dbReference>
<dbReference type="GO" id="GO:0005886">
    <property type="term" value="C:plasma membrane"/>
    <property type="evidence" value="ECO:0007669"/>
    <property type="project" value="UniProtKB-SubCell"/>
</dbReference>
<proteinExistence type="inferred from homology"/>
<dbReference type="Gene3D" id="3.30.200.20">
    <property type="entry name" value="Phosphorylase Kinase, domain 1"/>
    <property type="match status" value="1"/>
</dbReference>